<comment type="caution">
    <text evidence="2">The sequence shown here is derived from an EMBL/GenBank/DDBJ whole genome shotgun (WGS) entry which is preliminary data.</text>
</comment>
<reference evidence="2" key="1">
    <citation type="journal article" date="2020" name="Stud. Mycol.">
        <title>101 Dothideomycetes genomes: a test case for predicting lifestyles and emergence of pathogens.</title>
        <authorList>
            <person name="Haridas S."/>
            <person name="Albert R."/>
            <person name="Binder M."/>
            <person name="Bloem J."/>
            <person name="Labutti K."/>
            <person name="Salamov A."/>
            <person name="Andreopoulos B."/>
            <person name="Baker S."/>
            <person name="Barry K."/>
            <person name="Bills G."/>
            <person name="Bluhm B."/>
            <person name="Cannon C."/>
            <person name="Castanera R."/>
            <person name="Culley D."/>
            <person name="Daum C."/>
            <person name="Ezra D."/>
            <person name="Gonzalez J."/>
            <person name="Henrissat B."/>
            <person name="Kuo A."/>
            <person name="Liang C."/>
            <person name="Lipzen A."/>
            <person name="Lutzoni F."/>
            <person name="Magnuson J."/>
            <person name="Mondo S."/>
            <person name="Nolan M."/>
            <person name="Ohm R."/>
            <person name="Pangilinan J."/>
            <person name="Park H.-J."/>
            <person name="Ramirez L."/>
            <person name="Alfaro M."/>
            <person name="Sun H."/>
            <person name="Tritt A."/>
            <person name="Yoshinaga Y."/>
            <person name="Zwiers L.-H."/>
            <person name="Turgeon B."/>
            <person name="Goodwin S."/>
            <person name="Spatafora J."/>
            <person name="Crous P."/>
            <person name="Grigoriev I."/>
        </authorList>
    </citation>
    <scope>NUCLEOTIDE SEQUENCE</scope>
    <source>
        <strain evidence="2">CBS 101060</strain>
    </source>
</reference>
<evidence type="ECO:0000313" key="2">
    <source>
        <dbReference type="EMBL" id="KAF2837828.1"/>
    </source>
</evidence>
<proteinExistence type="predicted"/>
<keyword evidence="1" id="KW-0175">Coiled coil</keyword>
<name>A0A9P4SA33_9PEZI</name>
<evidence type="ECO:0000256" key="1">
    <source>
        <dbReference type="SAM" id="Coils"/>
    </source>
</evidence>
<dbReference type="AlphaFoldDB" id="A0A9P4SA33"/>
<evidence type="ECO:0000313" key="3">
    <source>
        <dbReference type="Proteomes" id="UP000799429"/>
    </source>
</evidence>
<dbReference type="EMBL" id="MU006098">
    <property type="protein sequence ID" value="KAF2837828.1"/>
    <property type="molecule type" value="Genomic_DNA"/>
</dbReference>
<keyword evidence="3" id="KW-1185">Reference proteome</keyword>
<sequence length="479" mass="55335">MQKLISKEVRGLAKEKEELELMLRETKYHLGIQTQKLQTSESRRSRFEEEMLLLQEDLRNERHAHSDITEGYRRLDATFGQRMNDWEHEKNIQLNRSRDLEKRNAELTQERDDLQVRIRAMEVSCEEEMHRMETAHNKALQYIEDKYTQRLSSTEEAHARKIGELNASHAREIAKIEELHTLDLTDSDDQHKKEMERRKNEVQLLEDERKDLRAALISNPNRFQSLPDSVIKYKLNELIKDVKDTVRALTQNNRETDIGFSRVGPEQLMAFLDRSPRIMHLRGFLESQFWNMLIKKFFSPPFGFAAMGSYGLKLEALYCELFATPPHAEYSYPGPDNVTERWRSMTIEVVRQSLSQDSGKHKAGSEVLQSHERQHLDACRTIIQSFQQMSFDLDSDGVSRIVDKASALAFDLGAQQSRLALILPKPGDMVSSTTSFYVNKSGGRIAAEDVIELAVSPGLRKMGPPQQDLLPTSVYLRTV</sequence>
<dbReference type="Proteomes" id="UP000799429">
    <property type="component" value="Unassembled WGS sequence"/>
</dbReference>
<organism evidence="2 3">
    <name type="scientific">Patellaria atrata CBS 101060</name>
    <dbReference type="NCBI Taxonomy" id="1346257"/>
    <lineage>
        <taxon>Eukaryota</taxon>
        <taxon>Fungi</taxon>
        <taxon>Dikarya</taxon>
        <taxon>Ascomycota</taxon>
        <taxon>Pezizomycotina</taxon>
        <taxon>Dothideomycetes</taxon>
        <taxon>Dothideomycetes incertae sedis</taxon>
        <taxon>Patellariales</taxon>
        <taxon>Patellariaceae</taxon>
        <taxon>Patellaria</taxon>
    </lineage>
</organism>
<feature type="coiled-coil region" evidence="1">
    <location>
        <begin position="83"/>
        <end position="124"/>
    </location>
</feature>
<accession>A0A9P4SA33</accession>
<feature type="coiled-coil region" evidence="1">
    <location>
        <begin position="188"/>
        <end position="215"/>
    </location>
</feature>
<dbReference type="OrthoDB" id="3545916at2759"/>
<protein>
    <submittedName>
        <fullName evidence="2">Uncharacterized protein</fullName>
    </submittedName>
</protein>
<gene>
    <name evidence="2" type="ORF">M501DRAFT_1017598</name>
</gene>